<proteinExistence type="evidence at transcript level"/>
<accession>A0A1E1XN18</accession>
<evidence type="ECO:0000313" key="1">
    <source>
        <dbReference type="EMBL" id="JAU00614.1"/>
    </source>
</evidence>
<organism evidence="1">
    <name type="scientific">Amblyomma sculptum</name>
    <name type="common">Tick</name>
    <dbReference type="NCBI Taxonomy" id="1581419"/>
    <lineage>
        <taxon>Eukaryota</taxon>
        <taxon>Metazoa</taxon>
        <taxon>Ecdysozoa</taxon>
        <taxon>Arthropoda</taxon>
        <taxon>Chelicerata</taxon>
        <taxon>Arachnida</taxon>
        <taxon>Acari</taxon>
        <taxon>Parasitiformes</taxon>
        <taxon>Ixodida</taxon>
        <taxon>Ixodoidea</taxon>
        <taxon>Ixodidae</taxon>
        <taxon>Amblyomminae</taxon>
        <taxon>Amblyomma</taxon>
    </lineage>
</organism>
<protein>
    <submittedName>
        <fullName evidence="1">Putative tick transposon</fullName>
    </submittedName>
</protein>
<dbReference type="PANTHER" id="PTHR33053:SF25">
    <property type="entry name" value="TRANSPOSASE DOMAIN-CONTAINING PROTEIN"/>
    <property type="match status" value="1"/>
</dbReference>
<feature type="non-terminal residue" evidence="1">
    <location>
        <position position="1"/>
    </location>
</feature>
<dbReference type="PANTHER" id="PTHR33053">
    <property type="entry name" value="PROTEIN, PUTATIVE-RELATED"/>
    <property type="match status" value="1"/>
</dbReference>
<dbReference type="EMBL" id="GFAA01002821">
    <property type="protein sequence ID" value="JAU00614.1"/>
    <property type="molecule type" value="mRNA"/>
</dbReference>
<reference evidence="1" key="1">
    <citation type="submission" date="2016-09" db="EMBL/GenBank/DDBJ databases">
        <authorList>
            <person name="Capua I."/>
            <person name="De Benedictis P."/>
            <person name="Joannis T."/>
            <person name="Lombin L.H."/>
            <person name="Cattoli G."/>
        </authorList>
    </citation>
    <scope>NUCLEOTIDE SEQUENCE</scope>
</reference>
<name>A0A1E1XN18_AMBSC</name>
<reference evidence="1" key="2">
    <citation type="journal article" date="2017" name="Front. Cell. Infect. Microbiol.">
        <title>Analysis of the Salivary Gland Transcriptome of Unfed and Partially Fed Amblyomma sculptum Ticks and Descriptive Proteome of the Saliva.</title>
        <authorList>
            <person name="Esteves E."/>
            <person name="Maruyama S.R."/>
            <person name="Kawahara R."/>
            <person name="Fujita A."/>
            <person name="Martins L.A."/>
            <person name="Righi A.A."/>
            <person name="Costa F.B."/>
            <person name="Palmisano G."/>
            <person name="Labruna M.B."/>
            <person name="Sa-Nunes A."/>
            <person name="Ribeiro J.M.C."/>
            <person name="Fogaca A.C."/>
        </authorList>
    </citation>
    <scope>NUCLEOTIDE SEQUENCE</scope>
</reference>
<sequence length="249" mass="27721">DVYVHFLHLHVGIAILCSQSMRLSFDYADRLLRTFVRQCKAIYGKEALVYNVHGLIHLASDSRQFGCLDSFSCFPFENFLKDLKALVRSGNKPLEQVYIRITEAYACPSVGNGSDSDAASVEYGVLPSSGHSAGPALSYLNWRQYRKAVWKNSLISNTLPDNCLLLTENRIVLVANFLMSEAEIMIIGRLCSIEGDLYTHPCKSSLLSIFKVSARASGFSVFSFSDIVCKGQLLTVNGKSIFFPLFHLL</sequence>
<dbReference type="AlphaFoldDB" id="A0A1E1XN18"/>